<keyword evidence="7" id="KW-0472">Membrane</keyword>
<organism evidence="11 12">
    <name type="scientific">Rhododendron simsii</name>
    <name type="common">Sims's rhododendron</name>
    <dbReference type="NCBI Taxonomy" id="118357"/>
    <lineage>
        <taxon>Eukaryota</taxon>
        <taxon>Viridiplantae</taxon>
        <taxon>Streptophyta</taxon>
        <taxon>Embryophyta</taxon>
        <taxon>Tracheophyta</taxon>
        <taxon>Spermatophyta</taxon>
        <taxon>Magnoliopsida</taxon>
        <taxon>eudicotyledons</taxon>
        <taxon>Gunneridae</taxon>
        <taxon>Pentapetalae</taxon>
        <taxon>asterids</taxon>
        <taxon>Ericales</taxon>
        <taxon>Ericaceae</taxon>
        <taxon>Ericoideae</taxon>
        <taxon>Rhodoreae</taxon>
        <taxon>Rhododendron</taxon>
    </lineage>
</organism>
<evidence type="ECO:0000256" key="4">
    <source>
        <dbReference type="ARBA" id="ARBA00022448"/>
    </source>
</evidence>
<evidence type="ECO:0000256" key="5">
    <source>
        <dbReference type="ARBA" id="ARBA00022927"/>
    </source>
</evidence>
<evidence type="ECO:0000259" key="9">
    <source>
        <dbReference type="Pfam" id="PF00112"/>
    </source>
</evidence>
<evidence type="ECO:0000256" key="1">
    <source>
        <dbReference type="ARBA" id="ARBA00004395"/>
    </source>
</evidence>
<dbReference type="Proteomes" id="UP000626092">
    <property type="component" value="Unassembled WGS sequence"/>
</dbReference>
<dbReference type="PROSITE" id="PS00639">
    <property type="entry name" value="THIOL_PROTEASE_HIS"/>
    <property type="match status" value="1"/>
</dbReference>
<evidence type="ECO:0000313" key="12">
    <source>
        <dbReference type="Proteomes" id="UP000626092"/>
    </source>
</evidence>
<protein>
    <recommendedName>
        <fullName evidence="3">Conserved oligomeric Golgi complex subunit 2</fullName>
    </recommendedName>
    <alternativeName>
        <fullName evidence="8">Component of oligomeric Golgi complex 2</fullName>
    </alternativeName>
</protein>
<keyword evidence="6" id="KW-0333">Golgi apparatus</keyword>
<reference evidence="11" key="1">
    <citation type="submission" date="2019-11" db="EMBL/GenBank/DDBJ databases">
        <authorList>
            <person name="Liu Y."/>
            <person name="Hou J."/>
            <person name="Li T.-Q."/>
            <person name="Guan C.-H."/>
            <person name="Wu X."/>
            <person name="Wu H.-Z."/>
            <person name="Ling F."/>
            <person name="Zhang R."/>
            <person name="Shi X.-G."/>
            <person name="Ren J.-P."/>
            <person name="Chen E.-F."/>
            <person name="Sun J.-M."/>
        </authorList>
    </citation>
    <scope>NUCLEOTIDE SEQUENCE</scope>
    <source>
        <strain evidence="11">Adult_tree_wgs_1</strain>
        <tissue evidence="11">Leaves</tissue>
    </source>
</reference>
<evidence type="ECO:0000256" key="2">
    <source>
        <dbReference type="ARBA" id="ARBA00007603"/>
    </source>
</evidence>
<dbReference type="Pfam" id="PF00112">
    <property type="entry name" value="Peptidase_C1"/>
    <property type="match status" value="1"/>
</dbReference>
<dbReference type="GO" id="GO:0015031">
    <property type="term" value="P:protein transport"/>
    <property type="evidence" value="ECO:0007669"/>
    <property type="project" value="UniProtKB-KW"/>
</dbReference>
<proteinExistence type="inferred from homology"/>
<dbReference type="PANTHER" id="PTHR12961">
    <property type="entry name" value="CONSERVED OLIGOMERIC GOLGI COMPLEX COMPONENT 2"/>
    <property type="match status" value="1"/>
</dbReference>
<evidence type="ECO:0000256" key="6">
    <source>
        <dbReference type="ARBA" id="ARBA00023034"/>
    </source>
</evidence>
<comment type="caution">
    <text evidence="11">The sequence shown here is derived from an EMBL/GenBank/DDBJ whole genome shotgun (WGS) entry which is preliminary data.</text>
</comment>
<dbReference type="Gene3D" id="3.90.70.10">
    <property type="entry name" value="Cysteine proteinases"/>
    <property type="match status" value="1"/>
</dbReference>
<dbReference type="InterPro" id="IPR024602">
    <property type="entry name" value="COG_su2_N"/>
</dbReference>
<dbReference type="OrthoDB" id="1651340at2759"/>
<dbReference type="GO" id="GO:0007030">
    <property type="term" value="P:Golgi organization"/>
    <property type="evidence" value="ECO:0007669"/>
    <property type="project" value="InterPro"/>
</dbReference>
<dbReference type="GO" id="GO:0006891">
    <property type="term" value="P:intra-Golgi vesicle-mediated transport"/>
    <property type="evidence" value="ECO:0007669"/>
    <property type="project" value="TreeGrafter"/>
</dbReference>
<dbReference type="PANTHER" id="PTHR12961:SF0">
    <property type="entry name" value="CONSERVED OLIGOMERIC GOLGI COMPLEX SUBUNIT 2"/>
    <property type="match status" value="1"/>
</dbReference>
<feature type="domain" description="Conserved oligomeric Golgi complex subunit 2 N-terminal" evidence="10">
    <location>
        <begin position="30"/>
        <end position="99"/>
    </location>
</feature>
<evidence type="ECO:0000259" key="10">
    <source>
        <dbReference type="Pfam" id="PF06148"/>
    </source>
</evidence>
<evidence type="ECO:0000256" key="7">
    <source>
        <dbReference type="ARBA" id="ARBA00023136"/>
    </source>
</evidence>
<comment type="similarity">
    <text evidence="2">Belongs to the COG2 family.</text>
</comment>
<comment type="subcellular location">
    <subcellularLocation>
        <location evidence="1">Golgi apparatus membrane</location>
        <topology evidence="1">Peripheral membrane protein</topology>
    </subcellularLocation>
</comment>
<keyword evidence="12" id="KW-1185">Reference proteome</keyword>
<dbReference type="GO" id="GO:0006508">
    <property type="term" value="P:proteolysis"/>
    <property type="evidence" value="ECO:0007669"/>
    <property type="project" value="InterPro"/>
</dbReference>
<feature type="domain" description="Peptidase C1A papain C-terminal" evidence="9">
    <location>
        <begin position="165"/>
        <end position="223"/>
    </location>
</feature>
<dbReference type="GO" id="GO:0008234">
    <property type="term" value="F:cysteine-type peptidase activity"/>
    <property type="evidence" value="ECO:0007669"/>
    <property type="project" value="InterPro"/>
</dbReference>
<accession>A0A834H565</accession>
<dbReference type="GO" id="GO:0000139">
    <property type="term" value="C:Golgi membrane"/>
    <property type="evidence" value="ECO:0007669"/>
    <property type="project" value="UniProtKB-SubCell"/>
</dbReference>
<dbReference type="InterPro" id="IPR009316">
    <property type="entry name" value="COG2"/>
</dbReference>
<dbReference type="AlphaFoldDB" id="A0A834H565"/>
<dbReference type="Pfam" id="PF06148">
    <property type="entry name" value="COG2_N"/>
    <property type="match status" value="1"/>
</dbReference>
<gene>
    <name evidence="11" type="ORF">RHSIM_Rhsim04G0209800</name>
</gene>
<name>A0A834H565_RHOSS</name>
<dbReference type="InterPro" id="IPR038765">
    <property type="entry name" value="Papain-like_cys_pep_sf"/>
</dbReference>
<dbReference type="SUPFAM" id="SSF54001">
    <property type="entry name" value="Cysteine proteinases"/>
    <property type="match status" value="1"/>
</dbReference>
<dbReference type="GO" id="GO:0017119">
    <property type="term" value="C:Golgi transport complex"/>
    <property type="evidence" value="ECO:0007669"/>
    <property type="project" value="TreeGrafter"/>
</dbReference>
<keyword evidence="5" id="KW-0653">Protein transport</keyword>
<dbReference type="InterPro" id="IPR000668">
    <property type="entry name" value="Peptidase_C1A_C"/>
</dbReference>
<keyword evidence="4" id="KW-0813">Transport</keyword>
<dbReference type="InterPro" id="IPR025660">
    <property type="entry name" value="Pept_his_AS"/>
</dbReference>
<dbReference type="EMBL" id="WJXA01000004">
    <property type="protein sequence ID" value="KAF7146447.1"/>
    <property type="molecule type" value="Genomic_DNA"/>
</dbReference>
<evidence type="ECO:0000313" key="11">
    <source>
        <dbReference type="EMBL" id="KAF7146447.1"/>
    </source>
</evidence>
<evidence type="ECO:0000256" key="3">
    <source>
        <dbReference type="ARBA" id="ARBA00020977"/>
    </source>
</evidence>
<sequence length="581" mass="66081">MPKAVMNFMYITRKARLNTSPDPIDSHPNWFNQSSFLLPSFDSNAYIADLRTFVPFDTLRSELHSHLSSLTRELVNLINCDYADFVNLSTKLVDVGAAVVKQTWGNPGGFEVAVYVESLDSPRSVSEGYGAIVDHSLTGKLMWLSMSSRRLTTDGHMSLPIKAKDYGIYAQILERPVSITIAVTNEFKDYEGGIYWSSFASTSIDHEVVVLGWDAEMDGTRYWGNLSSMDRTYRLTLNIISHLVIEFLRIVVGPDTRNQETLKCLLIAQKECSRRGTKWNRMKRKVLEKPLLGFEGEEELGDLKRPLLDATAGAISGSILCTVTFLLDITKNPIPEGVIALFHGAYRFVKSEIQKLGWAVFYEKPALYFEDVLLLCCTKSRHLQLVLPGQSFACLCVARCESGHVAYAYEPDIEVLIMKEYGMEESWISLFVMSPFLRLSTPYAYESLVPLCLGKNGEVIIAVNGEYLVAYHLLELSRRYVTVPIKNSVRNVFSYEEKLISPHLYGGGNDWRIKQVDAWNLVYDSDWGHNYWCEHCAYDPLLQHDIISEGEEDDMLDDNLYDWEEDNMLDITRTIGRRKTS</sequence>
<evidence type="ECO:0000256" key="8">
    <source>
        <dbReference type="ARBA" id="ARBA00031344"/>
    </source>
</evidence>